<feature type="transmembrane region" description="Helical" evidence="8">
    <location>
        <begin position="440"/>
        <end position="461"/>
    </location>
</feature>
<sequence>MKLLTLLALTRVISANELFNRSPVPGVLALPFSHSSELDKRDAFVDLAVGATQANYIVNITVGTPAQPITLSLDTGSSDTILRTSESAFCTTNAGYCPSVGNYNANKSSTYKYITSNFTSNFGFAIQGQGSGASGDVATDTFDVAGATLKNQQFAVVYGNASIAFSILGLGYAAGENQVNTNPPQKPYDNFPLALAASGATNLAAFSLWKDAADSHNGQVLFGGIDTAKYTGSLTTLDTQIRSGFPTQIAFDVLLNGVGLSGNSSFPNASTGSVPAVLDCGTAYSILPDDWVTPIHDFFNVKYFQANDTAYVDCGLQNSPYTVDFTFGGLTISVPIKIMVSLRAINPNICAFGIVPAGTRDALLGDNFLSSSYTVFDLTNNQISLANRDFTSTSDSVEAIPKGGVKSIGSGTTGSGSSSTGTATGTASTATNTKKSGSRAFVVSSFGVAASLFGVVIFGSLF</sequence>
<evidence type="ECO:0000313" key="11">
    <source>
        <dbReference type="EMBL" id="CZR69136.1"/>
    </source>
</evidence>
<dbReference type="Pfam" id="PF00026">
    <property type="entry name" value="Asp"/>
    <property type="match status" value="1"/>
</dbReference>
<evidence type="ECO:0000256" key="7">
    <source>
        <dbReference type="SAM" id="MobiDB-lite"/>
    </source>
</evidence>
<organism evidence="11 12">
    <name type="scientific">Phialocephala subalpina</name>
    <dbReference type="NCBI Taxonomy" id="576137"/>
    <lineage>
        <taxon>Eukaryota</taxon>
        <taxon>Fungi</taxon>
        <taxon>Dikarya</taxon>
        <taxon>Ascomycota</taxon>
        <taxon>Pezizomycotina</taxon>
        <taxon>Leotiomycetes</taxon>
        <taxon>Helotiales</taxon>
        <taxon>Mollisiaceae</taxon>
        <taxon>Phialocephala</taxon>
        <taxon>Phialocephala fortinii species complex</taxon>
    </lineage>
</organism>
<reference evidence="11 12" key="1">
    <citation type="submission" date="2016-03" db="EMBL/GenBank/DDBJ databases">
        <authorList>
            <person name="Ploux O."/>
        </authorList>
    </citation>
    <scope>NUCLEOTIDE SEQUENCE [LARGE SCALE GENOMIC DNA]</scope>
    <source>
        <strain evidence="11 12">UAMH 11012</strain>
    </source>
</reference>
<evidence type="ECO:0000259" key="10">
    <source>
        <dbReference type="PROSITE" id="PS51767"/>
    </source>
</evidence>
<evidence type="ECO:0000256" key="5">
    <source>
        <dbReference type="ARBA" id="ARBA00022801"/>
    </source>
</evidence>
<dbReference type="PRINTS" id="PR00792">
    <property type="entry name" value="PEPSIN"/>
</dbReference>
<dbReference type="SUPFAM" id="SSF50630">
    <property type="entry name" value="Acid proteases"/>
    <property type="match status" value="1"/>
</dbReference>
<accession>A0A1L7XVT3</accession>
<feature type="region of interest" description="Disordered" evidence="7">
    <location>
        <begin position="408"/>
        <end position="432"/>
    </location>
</feature>
<keyword evidence="3 9" id="KW-0732">Signal</keyword>
<dbReference type="OrthoDB" id="771136at2759"/>
<keyword evidence="8" id="KW-0472">Membrane</keyword>
<dbReference type="InterPro" id="IPR033121">
    <property type="entry name" value="PEPTIDASE_A1"/>
</dbReference>
<name>A0A1L7XVT3_9HELO</name>
<comment type="similarity">
    <text evidence="1">Belongs to the peptidase A1 family.</text>
</comment>
<proteinExistence type="inferred from homology"/>
<dbReference type="Proteomes" id="UP000184330">
    <property type="component" value="Unassembled WGS sequence"/>
</dbReference>
<keyword evidence="5" id="KW-0378">Hydrolase</keyword>
<evidence type="ECO:0000256" key="8">
    <source>
        <dbReference type="SAM" id="Phobius"/>
    </source>
</evidence>
<dbReference type="PANTHER" id="PTHR47966">
    <property type="entry name" value="BETA-SITE APP-CLEAVING ENZYME, ISOFORM A-RELATED"/>
    <property type="match status" value="1"/>
</dbReference>
<feature type="active site" evidence="6">
    <location>
        <position position="74"/>
    </location>
</feature>
<evidence type="ECO:0000256" key="3">
    <source>
        <dbReference type="ARBA" id="ARBA00022729"/>
    </source>
</evidence>
<dbReference type="GO" id="GO:0006508">
    <property type="term" value="P:proteolysis"/>
    <property type="evidence" value="ECO:0007669"/>
    <property type="project" value="UniProtKB-KW"/>
</dbReference>
<evidence type="ECO:0000313" key="12">
    <source>
        <dbReference type="Proteomes" id="UP000184330"/>
    </source>
</evidence>
<dbReference type="AlphaFoldDB" id="A0A1L7XVT3"/>
<keyword evidence="12" id="KW-1185">Reference proteome</keyword>
<dbReference type="CDD" id="cd05474">
    <property type="entry name" value="SAP_like"/>
    <property type="match status" value="1"/>
</dbReference>
<dbReference type="PROSITE" id="PS51767">
    <property type="entry name" value="PEPTIDASE_A1"/>
    <property type="match status" value="1"/>
</dbReference>
<gene>
    <name evidence="11" type="ORF">PAC_19036</name>
</gene>
<dbReference type="InterPro" id="IPR033876">
    <property type="entry name" value="SAP-like"/>
</dbReference>
<keyword evidence="2" id="KW-0645">Protease</keyword>
<feature type="domain" description="Peptidase A1" evidence="10">
    <location>
        <begin position="56"/>
        <end position="386"/>
    </location>
</feature>
<protein>
    <recommendedName>
        <fullName evidence="10">Peptidase A1 domain-containing protein</fullName>
    </recommendedName>
</protein>
<evidence type="ECO:0000256" key="2">
    <source>
        <dbReference type="ARBA" id="ARBA00022670"/>
    </source>
</evidence>
<feature type="signal peptide" evidence="9">
    <location>
        <begin position="1"/>
        <end position="15"/>
    </location>
</feature>
<keyword evidence="8" id="KW-1133">Transmembrane helix</keyword>
<dbReference type="InterPro" id="IPR021109">
    <property type="entry name" value="Peptidase_aspartic_dom_sf"/>
</dbReference>
<dbReference type="InterPro" id="IPR001461">
    <property type="entry name" value="Aspartic_peptidase_A1"/>
</dbReference>
<keyword evidence="4" id="KW-0064">Aspartyl protease</keyword>
<feature type="active site" evidence="6">
    <location>
        <position position="279"/>
    </location>
</feature>
<dbReference type="GO" id="GO:0004190">
    <property type="term" value="F:aspartic-type endopeptidase activity"/>
    <property type="evidence" value="ECO:0007669"/>
    <property type="project" value="UniProtKB-KW"/>
</dbReference>
<evidence type="ECO:0000256" key="6">
    <source>
        <dbReference type="PIRSR" id="PIRSR601461-1"/>
    </source>
</evidence>
<dbReference type="EMBL" id="FJOG01000066">
    <property type="protein sequence ID" value="CZR69136.1"/>
    <property type="molecule type" value="Genomic_DNA"/>
</dbReference>
<evidence type="ECO:0000256" key="4">
    <source>
        <dbReference type="ARBA" id="ARBA00022750"/>
    </source>
</evidence>
<evidence type="ECO:0000256" key="9">
    <source>
        <dbReference type="SAM" id="SignalP"/>
    </source>
</evidence>
<feature type="chain" id="PRO_5012408573" description="Peptidase A1 domain-containing protein" evidence="9">
    <location>
        <begin position="16"/>
        <end position="462"/>
    </location>
</feature>
<dbReference type="STRING" id="576137.A0A1L7XVT3"/>
<dbReference type="Gene3D" id="2.40.70.10">
    <property type="entry name" value="Acid Proteases"/>
    <property type="match status" value="2"/>
</dbReference>
<keyword evidence="8" id="KW-0812">Transmembrane</keyword>
<evidence type="ECO:0000256" key="1">
    <source>
        <dbReference type="ARBA" id="ARBA00007447"/>
    </source>
</evidence>
<dbReference type="PANTHER" id="PTHR47966:SF65">
    <property type="entry name" value="ASPARTIC-TYPE ENDOPEPTIDASE"/>
    <property type="match status" value="1"/>
</dbReference>